<dbReference type="EMBL" id="KZ857592">
    <property type="protein sequence ID" value="RDX40070.1"/>
    <property type="molecule type" value="Genomic_DNA"/>
</dbReference>
<keyword evidence="2" id="KW-0285">Flavoprotein</keyword>
<dbReference type="PANTHER" id="PTHR13789:SF147">
    <property type="entry name" value="PUTATIVE (AFU_ORTHOLOGUE AFUA_2G01950)-RELATED"/>
    <property type="match status" value="1"/>
</dbReference>
<dbReference type="PRINTS" id="PR00420">
    <property type="entry name" value="RNGMNOXGNASE"/>
</dbReference>
<dbReference type="Gene3D" id="3.50.50.60">
    <property type="entry name" value="FAD/NAD(P)-binding domain"/>
    <property type="match status" value="1"/>
</dbReference>
<dbReference type="GO" id="GO:0004497">
    <property type="term" value="F:monooxygenase activity"/>
    <property type="evidence" value="ECO:0007669"/>
    <property type="project" value="UniProtKB-KW"/>
</dbReference>
<dbReference type="InterPro" id="IPR050493">
    <property type="entry name" value="FAD-dep_Monooxygenase_BioMet"/>
</dbReference>
<protein>
    <submittedName>
        <fullName evidence="8">FAD/NAD(P)-binding domain-containing protein</fullName>
    </submittedName>
</protein>
<evidence type="ECO:0000256" key="1">
    <source>
        <dbReference type="ARBA" id="ARBA00007992"/>
    </source>
</evidence>
<keyword evidence="9" id="KW-1185">Reference proteome</keyword>
<keyword evidence="5" id="KW-0503">Monooxygenase</keyword>
<evidence type="ECO:0000256" key="6">
    <source>
        <dbReference type="SAM" id="MobiDB-lite"/>
    </source>
</evidence>
<dbReference type="Pfam" id="PF01494">
    <property type="entry name" value="FAD_binding_3"/>
    <property type="match status" value="1"/>
</dbReference>
<proteinExistence type="inferred from homology"/>
<dbReference type="STRING" id="139420.A0A371CIH9"/>
<dbReference type="PANTHER" id="PTHR13789">
    <property type="entry name" value="MONOOXYGENASE"/>
    <property type="match status" value="1"/>
</dbReference>
<evidence type="ECO:0000313" key="8">
    <source>
        <dbReference type="EMBL" id="RDX40070.1"/>
    </source>
</evidence>
<evidence type="ECO:0000259" key="7">
    <source>
        <dbReference type="Pfam" id="PF01494"/>
    </source>
</evidence>
<dbReference type="GO" id="GO:0071949">
    <property type="term" value="F:FAD binding"/>
    <property type="evidence" value="ECO:0007669"/>
    <property type="project" value="InterPro"/>
</dbReference>
<dbReference type="OrthoDB" id="9993796at2759"/>
<evidence type="ECO:0000256" key="2">
    <source>
        <dbReference type="ARBA" id="ARBA00022630"/>
    </source>
</evidence>
<evidence type="ECO:0000313" key="9">
    <source>
        <dbReference type="Proteomes" id="UP000256964"/>
    </source>
</evidence>
<comment type="similarity">
    <text evidence="1">Belongs to the paxM FAD-dependent monooxygenase family.</text>
</comment>
<dbReference type="AlphaFoldDB" id="A0A371CIH9"/>
<accession>A0A371CIH9</accession>
<dbReference type="InterPro" id="IPR002938">
    <property type="entry name" value="FAD-bd"/>
</dbReference>
<organism evidence="8 9">
    <name type="scientific">Lentinus brumalis</name>
    <dbReference type="NCBI Taxonomy" id="2498619"/>
    <lineage>
        <taxon>Eukaryota</taxon>
        <taxon>Fungi</taxon>
        <taxon>Dikarya</taxon>
        <taxon>Basidiomycota</taxon>
        <taxon>Agaricomycotina</taxon>
        <taxon>Agaricomycetes</taxon>
        <taxon>Polyporales</taxon>
        <taxon>Polyporaceae</taxon>
        <taxon>Lentinus</taxon>
    </lineage>
</organism>
<name>A0A371CIH9_9APHY</name>
<keyword evidence="4" id="KW-0560">Oxidoreductase</keyword>
<evidence type="ECO:0000256" key="4">
    <source>
        <dbReference type="ARBA" id="ARBA00023002"/>
    </source>
</evidence>
<feature type="domain" description="FAD-binding" evidence="7">
    <location>
        <begin position="37"/>
        <end position="384"/>
    </location>
</feature>
<reference evidence="8 9" key="1">
    <citation type="journal article" date="2018" name="Biotechnol. Biofuels">
        <title>Integrative visual omics of the white-rot fungus Polyporus brumalis exposes the biotechnological potential of its oxidative enzymes for delignifying raw plant biomass.</title>
        <authorList>
            <person name="Miyauchi S."/>
            <person name="Rancon A."/>
            <person name="Drula E."/>
            <person name="Hage H."/>
            <person name="Chaduli D."/>
            <person name="Favel A."/>
            <person name="Grisel S."/>
            <person name="Henrissat B."/>
            <person name="Herpoel-Gimbert I."/>
            <person name="Ruiz-Duenas F.J."/>
            <person name="Chevret D."/>
            <person name="Hainaut M."/>
            <person name="Lin J."/>
            <person name="Wang M."/>
            <person name="Pangilinan J."/>
            <person name="Lipzen A."/>
            <person name="Lesage-Meessen L."/>
            <person name="Navarro D."/>
            <person name="Riley R."/>
            <person name="Grigoriev I.V."/>
            <person name="Zhou S."/>
            <person name="Raouche S."/>
            <person name="Rosso M.N."/>
        </authorList>
    </citation>
    <scope>NUCLEOTIDE SEQUENCE [LARGE SCALE GENOMIC DNA]</scope>
    <source>
        <strain evidence="8 9">BRFM 1820</strain>
    </source>
</reference>
<dbReference type="Proteomes" id="UP000256964">
    <property type="component" value="Unassembled WGS sequence"/>
</dbReference>
<dbReference type="FunFam" id="3.50.50.60:FF:000115">
    <property type="entry name" value="Salicylate hydroxylase, putative"/>
    <property type="match status" value="1"/>
</dbReference>
<dbReference type="SUPFAM" id="SSF54373">
    <property type="entry name" value="FAD-linked reductases, C-terminal domain"/>
    <property type="match status" value="1"/>
</dbReference>
<evidence type="ECO:0000256" key="5">
    <source>
        <dbReference type="ARBA" id="ARBA00023033"/>
    </source>
</evidence>
<evidence type="ECO:0000256" key="3">
    <source>
        <dbReference type="ARBA" id="ARBA00022827"/>
    </source>
</evidence>
<dbReference type="SUPFAM" id="SSF51905">
    <property type="entry name" value="FAD/NAD(P)-binding domain"/>
    <property type="match status" value="1"/>
</dbReference>
<feature type="compositionally biased region" description="Polar residues" evidence="6">
    <location>
        <begin position="381"/>
        <end position="392"/>
    </location>
</feature>
<feature type="compositionally biased region" description="Basic and acidic residues" evidence="6">
    <location>
        <begin position="401"/>
        <end position="411"/>
    </location>
</feature>
<keyword evidence="3" id="KW-0274">FAD</keyword>
<dbReference type="InterPro" id="IPR036188">
    <property type="entry name" value="FAD/NAD-bd_sf"/>
</dbReference>
<feature type="region of interest" description="Disordered" evidence="6">
    <location>
        <begin position="381"/>
        <end position="411"/>
    </location>
</feature>
<gene>
    <name evidence="8" type="ORF">OH76DRAFT_460788</name>
</gene>
<sequence length="486" mass="53428">MAARPDPVSAHAAASVEGVSPHTTLYNGRKASHPLHILIVGCGMGGLAAAHCLGKAGHKVTVFEAAAAIGEVGAGIQVTPNVSRLLRRWGAGDALEAVGVRPEAIVLRRYATGERVGYTRWTDMEEKYGAPYYHIHRADLHKLLFDLAAPFMTLRLQSTVVSVDPDAPSITLGSGEVVQGDMIVGADGVKSLLQRVVLGHTNPAEPTGDAVYRAIVPSHLLLADPELRELVDVPEMTGWMGPRRHIMAYNIRGKNEYNVVLAHPDDGSVESWTAEGSADKMRADFADYEPRVRKILSFVNSTLKWRLMDRKPLKTWIHPSYKVILLGDACHPMLPYRAQGAAMAIEDAAVLGNLLSHLSHPAQLKSLLQAYENLRLPRTAETQRQSRLNQTIFHLPDGPEQEQRDADMRKATEAELRRWREGKRAADEKLAGSANQWADEDKNMAQFAYDADAAAERWWAEVGQKQVGGLRATHGTSRDQQVLSRL</sequence>